<dbReference type="AlphaFoldDB" id="A0AA38FBM7"/>
<evidence type="ECO:0000313" key="2">
    <source>
        <dbReference type="Proteomes" id="UP000824469"/>
    </source>
</evidence>
<keyword evidence="2" id="KW-1185">Reference proteome</keyword>
<protein>
    <submittedName>
        <fullName evidence="1">Uncharacterized protein</fullName>
    </submittedName>
</protein>
<sequence length="54" mass="5957">HGKGEHDGAGACVKRALAREELKFKDGAKFTDAKNIVDWCVKNMGHESQERSTV</sequence>
<accession>A0AA38FBM7</accession>
<comment type="caution">
    <text evidence="1">The sequence shown here is derived from an EMBL/GenBank/DDBJ whole genome shotgun (WGS) entry which is preliminary data.</text>
</comment>
<feature type="non-terminal residue" evidence="1">
    <location>
        <position position="54"/>
    </location>
</feature>
<feature type="non-terminal residue" evidence="1">
    <location>
        <position position="1"/>
    </location>
</feature>
<evidence type="ECO:0000313" key="1">
    <source>
        <dbReference type="EMBL" id="KAH9296005.1"/>
    </source>
</evidence>
<organism evidence="1 2">
    <name type="scientific">Taxus chinensis</name>
    <name type="common">Chinese yew</name>
    <name type="synonym">Taxus wallichiana var. chinensis</name>
    <dbReference type="NCBI Taxonomy" id="29808"/>
    <lineage>
        <taxon>Eukaryota</taxon>
        <taxon>Viridiplantae</taxon>
        <taxon>Streptophyta</taxon>
        <taxon>Embryophyta</taxon>
        <taxon>Tracheophyta</taxon>
        <taxon>Spermatophyta</taxon>
        <taxon>Pinopsida</taxon>
        <taxon>Pinidae</taxon>
        <taxon>Conifers II</taxon>
        <taxon>Cupressales</taxon>
        <taxon>Taxaceae</taxon>
        <taxon>Taxus</taxon>
    </lineage>
</organism>
<reference evidence="1 2" key="1">
    <citation type="journal article" date="2021" name="Nat. Plants">
        <title>The Taxus genome provides insights into paclitaxel biosynthesis.</title>
        <authorList>
            <person name="Xiong X."/>
            <person name="Gou J."/>
            <person name="Liao Q."/>
            <person name="Li Y."/>
            <person name="Zhou Q."/>
            <person name="Bi G."/>
            <person name="Li C."/>
            <person name="Du R."/>
            <person name="Wang X."/>
            <person name="Sun T."/>
            <person name="Guo L."/>
            <person name="Liang H."/>
            <person name="Lu P."/>
            <person name="Wu Y."/>
            <person name="Zhang Z."/>
            <person name="Ro D.K."/>
            <person name="Shang Y."/>
            <person name="Huang S."/>
            <person name="Yan J."/>
        </authorList>
    </citation>
    <scope>NUCLEOTIDE SEQUENCE [LARGE SCALE GENOMIC DNA]</scope>
    <source>
        <strain evidence="1">Ta-2019</strain>
    </source>
</reference>
<gene>
    <name evidence="1" type="ORF">KI387_039593</name>
</gene>
<proteinExistence type="predicted"/>
<name>A0AA38FBM7_TAXCH</name>
<dbReference type="Proteomes" id="UP000824469">
    <property type="component" value="Unassembled WGS sequence"/>
</dbReference>
<dbReference type="EMBL" id="JAHRHJ020000011">
    <property type="protein sequence ID" value="KAH9296005.1"/>
    <property type="molecule type" value="Genomic_DNA"/>
</dbReference>